<proteinExistence type="predicted"/>
<reference evidence="1 2" key="1">
    <citation type="submission" date="2019-05" db="EMBL/GenBank/DDBJ databases">
        <title>Another draft genome of Portunus trituberculatus and its Hox gene families provides insights of decapod evolution.</title>
        <authorList>
            <person name="Jeong J.-H."/>
            <person name="Song I."/>
            <person name="Kim S."/>
            <person name="Choi T."/>
            <person name="Kim D."/>
            <person name="Ryu S."/>
            <person name="Kim W."/>
        </authorList>
    </citation>
    <scope>NUCLEOTIDE SEQUENCE [LARGE SCALE GENOMIC DNA]</scope>
    <source>
        <tissue evidence="1">Muscle</tissue>
    </source>
</reference>
<dbReference type="AlphaFoldDB" id="A0A5B7F1J3"/>
<evidence type="ECO:0000313" key="1">
    <source>
        <dbReference type="EMBL" id="MPC40841.1"/>
    </source>
</evidence>
<organism evidence="1 2">
    <name type="scientific">Portunus trituberculatus</name>
    <name type="common">Swimming crab</name>
    <name type="synonym">Neptunus trituberculatus</name>
    <dbReference type="NCBI Taxonomy" id="210409"/>
    <lineage>
        <taxon>Eukaryota</taxon>
        <taxon>Metazoa</taxon>
        <taxon>Ecdysozoa</taxon>
        <taxon>Arthropoda</taxon>
        <taxon>Crustacea</taxon>
        <taxon>Multicrustacea</taxon>
        <taxon>Malacostraca</taxon>
        <taxon>Eumalacostraca</taxon>
        <taxon>Eucarida</taxon>
        <taxon>Decapoda</taxon>
        <taxon>Pleocyemata</taxon>
        <taxon>Brachyura</taxon>
        <taxon>Eubrachyura</taxon>
        <taxon>Portunoidea</taxon>
        <taxon>Portunidae</taxon>
        <taxon>Portuninae</taxon>
        <taxon>Portunus</taxon>
    </lineage>
</organism>
<accession>A0A5B7F1J3</accession>
<keyword evidence="2" id="KW-1185">Reference proteome</keyword>
<protein>
    <submittedName>
        <fullName evidence="1">Uncharacterized protein</fullName>
    </submittedName>
</protein>
<comment type="caution">
    <text evidence="1">The sequence shown here is derived from an EMBL/GenBank/DDBJ whole genome shotgun (WGS) entry which is preliminary data.</text>
</comment>
<gene>
    <name evidence="1" type="ORF">E2C01_034415</name>
</gene>
<evidence type="ECO:0000313" key="2">
    <source>
        <dbReference type="Proteomes" id="UP000324222"/>
    </source>
</evidence>
<sequence>MVAHKRVATFFIVEELSDNPVLDAVDIIHSRNEILSRQEEKRSHRVLQKKVKTPVVILIVIWETETNPHIDVHKPSHIAYSPRAMRWCVSPMIASTGLCLSAKSQLE</sequence>
<dbReference type="Proteomes" id="UP000324222">
    <property type="component" value="Unassembled WGS sequence"/>
</dbReference>
<dbReference type="EMBL" id="VSRR010004834">
    <property type="protein sequence ID" value="MPC40841.1"/>
    <property type="molecule type" value="Genomic_DNA"/>
</dbReference>
<name>A0A5B7F1J3_PORTR</name>